<reference evidence="1" key="1">
    <citation type="submission" date="2020-01" db="EMBL/GenBank/DDBJ databases">
        <title>Identification and distribution of gene clusters putatively required for synthesis of sphingolipid metabolism inhibitors in phylogenetically diverse species of the filamentous fungus Fusarium.</title>
        <authorList>
            <person name="Kim H.-S."/>
            <person name="Busman M."/>
            <person name="Brown D.W."/>
            <person name="Divon H."/>
            <person name="Uhlig S."/>
            <person name="Proctor R.H."/>
        </authorList>
    </citation>
    <scope>NUCLEOTIDE SEQUENCE</scope>
    <source>
        <strain evidence="1">NRRL 53441</strain>
    </source>
</reference>
<accession>A0A8H4P1U4</accession>
<sequence length="192" mass="22537">MATPKRSSHGGIPTDEGDFEDWIYLIQGTAELRPALDPNYPESCLAPLFTFTRQRWTLHHTFHTTNDHKAGILWQLEDRIRSQGSDSLDILLARINSLRSAACCSPDWEGTDLFFWLFECIDDFLPLVKARDQEAWVVMAHFCLMMKKAETQWWLKGWSDCMMRKIYQQLDEEHRSWILRLIEEMGWIPSGE</sequence>
<proteinExistence type="predicted"/>
<dbReference type="PANTHER" id="PTHR47784">
    <property type="entry name" value="STEROL UPTAKE CONTROL PROTEIN 2"/>
    <property type="match status" value="1"/>
</dbReference>
<organism evidence="1 2">
    <name type="scientific">Fusarium austroafricanum</name>
    <dbReference type="NCBI Taxonomy" id="2364996"/>
    <lineage>
        <taxon>Eukaryota</taxon>
        <taxon>Fungi</taxon>
        <taxon>Dikarya</taxon>
        <taxon>Ascomycota</taxon>
        <taxon>Pezizomycotina</taxon>
        <taxon>Sordariomycetes</taxon>
        <taxon>Hypocreomycetidae</taxon>
        <taxon>Hypocreales</taxon>
        <taxon>Nectriaceae</taxon>
        <taxon>Fusarium</taxon>
        <taxon>Fusarium concolor species complex</taxon>
    </lineage>
</organism>
<evidence type="ECO:0000313" key="1">
    <source>
        <dbReference type="EMBL" id="KAF4445457.1"/>
    </source>
</evidence>
<gene>
    <name evidence="1" type="ORF">F53441_10799</name>
</gene>
<dbReference type="PANTHER" id="PTHR47784:SF5">
    <property type="entry name" value="STEROL UPTAKE CONTROL PROTEIN 2"/>
    <property type="match status" value="1"/>
</dbReference>
<dbReference type="InterPro" id="IPR053157">
    <property type="entry name" value="Sterol_Uptake_Regulator"/>
</dbReference>
<evidence type="ECO:0000313" key="2">
    <source>
        <dbReference type="Proteomes" id="UP000605986"/>
    </source>
</evidence>
<dbReference type="OrthoDB" id="416217at2759"/>
<dbReference type="GO" id="GO:0001228">
    <property type="term" value="F:DNA-binding transcription activator activity, RNA polymerase II-specific"/>
    <property type="evidence" value="ECO:0007669"/>
    <property type="project" value="TreeGrafter"/>
</dbReference>
<comment type="caution">
    <text evidence="1">The sequence shown here is derived from an EMBL/GenBank/DDBJ whole genome shotgun (WGS) entry which is preliminary data.</text>
</comment>
<protein>
    <submittedName>
        <fullName evidence="1">C6 zinc finger domain-containing protein</fullName>
    </submittedName>
</protein>
<keyword evidence="2" id="KW-1185">Reference proteome</keyword>
<dbReference type="EMBL" id="JAADJG010000523">
    <property type="protein sequence ID" value="KAF4445457.1"/>
    <property type="molecule type" value="Genomic_DNA"/>
</dbReference>
<dbReference type="AlphaFoldDB" id="A0A8H4P1U4"/>
<dbReference type="Proteomes" id="UP000605986">
    <property type="component" value="Unassembled WGS sequence"/>
</dbReference>
<name>A0A8H4P1U4_9HYPO</name>